<name>A0ABU5C8B0_9BACI</name>
<protein>
    <submittedName>
        <fullName evidence="1">Uncharacterized protein</fullName>
    </submittedName>
</protein>
<comment type="caution">
    <text evidence="1">The sequence shown here is derived from an EMBL/GenBank/DDBJ whole genome shotgun (WGS) entry which is preliminary data.</text>
</comment>
<dbReference type="RefSeq" id="WP_390357746.1">
    <property type="nucleotide sequence ID" value="NZ_JBHUIZ010000016.1"/>
</dbReference>
<proteinExistence type="predicted"/>
<evidence type="ECO:0000313" key="1">
    <source>
        <dbReference type="EMBL" id="MDY0395551.1"/>
    </source>
</evidence>
<organism evidence="1 2">
    <name type="scientific">Tigheibacillus halophilus</name>
    <dbReference type="NCBI Taxonomy" id="361280"/>
    <lineage>
        <taxon>Bacteria</taxon>
        <taxon>Bacillati</taxon>
        <taxon>Bacillota</taxon>
        <taxon>Bacilli</taxon>
        <taxon>Bacillales</taxon>
        <taxon>Bacillaceae</taxon>
        <taxon>Tigheibacillus</taxon>
    </lineage>
</organism>
<dbReference type="EMBL" id="JAWDIP010000003">
    <property type="protein sequence ID" value="MDY0395551.1"/>
    <property type="molecule type" value="Genomic_DNA"/>
</dbReference>
<evidence type="ECO:0000313" key="2">
    <source>
        <dbReference type="Proteomes" id="UP001281447"/>
    </source>
</evidence>
<dbReference type="Proteomes" id="UP001281447">
    <property type="component" value="Unassembled WGS sequence"/>
</dbReference>
<reference evidence="1 2" key="1">
    <citation type="submission" date="2023-10" db="EMBL/GenBank/DDBJ databases">
        <title>Virgibacillus halophilus 5B73C genome.</title>
        <authorList>
            <person name="Miliotis G."/>
            <person name="Sengupta P."/>
            <person name="Hameed A."/>
            <person name="Chuvochina M."/>
            <person name="Mcdonagh F."/>
            <person name="Simpson A.C."/>
            <person name="Singh N.K."/>
            <person name="Rekha P.D."/>
            <person name="Raman K."/>
            <person name="Hugenholtz P."/>
            <person name="Venkateswaran K."/>
        </authorList>
    </citation>
    <scope>NUCLEOTIDE SEQUENCE [LARGE SCALE GENOMIC DNA]</scope>
    <source>
        <strain evidence="1 2">5B73C</strain>
    </source>
</reference>
<gene>
    <name evidence="1" type="ORF">RWE15_15350</name>
</gene>
<accession>A0ABU5C8B0</accession>
<keyword evidence="2" id="KW-1185">Reference proteome</keyword>
<sequence>MEEVVVGVVPAPELPATIARKLSLSLEKKLTEYIDDEVCWKVEIEIDSLTGAAEKVKEIMDEAKKLKEKNDWNYVICLTDLPIFNGKFIVLADADVEAKIAQISLPAFGTLPTPKRVRKTLVHMVKKIIFSPYQHG</sequence>